<accession>A0A922A957</accession>
<gene>
    <name evidence="1" type="ORF">I3842_16G110600</name>
</gene>
<name>A0A922A957_CARIL</name>
<dbReference type="AlphaFoldDB" id="A0A922A957"/>
<dbReference type="EMBL" id="CM031840">
    <property type="protein sequence ID" value="KAG6673412.1"/>
    <property type="molecule type" value="Genomic_DNA"/>
</dbReference>
<organism evidence="1 2">
    <name type="scientific">Carya illinoinensis</name>
    <name type="common">Pecan</name>
    <dbReference type="NCBI Taxonomy" id="32201"/>
    <lineage>
        <taxon>Eukaryota</taxon>
        <taxon>Viridiplantae</taxon>
        <taxon>Streptophyta</taxon>
        <taxon>Embryophyta</taxon>
        <taxon>Tracheophyta</taxon>
        <taxon>Spermatophyta</taxon>
        <taxon>Magnoliopsida</taxon>
        <taxon>eudicotyledons</taxon>
        <taxon>Gunneridae</taxon>
        <taxon>Pentapetalae</taxon>
        <taxon>rosids</taxon>
        <taxon>fabids</taxon>
        <taxon>Fagales</taxon>
        <taxon>Juglandaceae</taxon>
        <taxon>Carya</taxon>
    </lineage>
</organism>
<evidence type="ECO:0000313" key="1">
    <source>
        <dbReference type="EMBL" id="KAG6673412.1"/>
    </source>
</evidence>
<evidence type="ECO:0000313" key="2">
    <source>
        <dbReference type="Proteomes" id="UP000811246"/>
    </source>
</evidence>
<dbReference type="Proteomes" id="UP000811246">
    <property type="component" value="Chromosome 16"/>
</dbReference>
<comment type="caution">
    <text evidence="1">The sequence shown here is derived from an EMBL/GenBank/DDBJ whole genome shotgun (WGS) entry which is preliminary data.</text>
</comment>
<reference evidence="1" key="1">
    <citation type="submission" date="2021-01" db="EMBL/GenBank/DDBJ databases">
        <authorList>
            <person name="Lovell J.T."/>
            <person name="Bentley N."/>
            <person name="Bhattarai G."/>
            <person name="Jenkins J.W."/>
            <person name="Sreedasyam A."/>
            <person name="Alarcon Y."/>
            <person name="Bock C."/>
            <person name="Boston L."/>
            <person name="Carlson J."/>
            <person name="Cervantes K."/>
            <person name="Clermont K."/>
            <person name="Krom N."/>
            <person name="Kubenka K."/>
            <person name="Mamidi S."/>
            <person name="Mattison C."/>
            <person name="Monteros M."/>
            <person name="Pisani C."/>
            <person name="Plott C."/>
            <person name="Rajasekar S."/>
            <person name="Rhein H.S."/>
            <person name="Rohla C."/>
            <person name="Song M."/>
            <person name="Hilaire R.S."/>
            <person name="Shu S."/>
            <person name="Wells L."/>
            <person name="Wang X."/>
            <person name="Webber J."/>
            <person name="Heerema R.J."/>
            <person name="Klein P."/>
            <person name="Conner P."/>
            <person name="Grauke L."/>
            <person name="Grimwood J."/>
            <person name="Schmutz J."/>
            <person name="Randall J.J."/>
        </authorList>
    </citation>
    <scope>NUCLEOTIDE SEQUENCE</scope>
    <source>
        <tissue evidence="1">Leaf</tissue>
    </source>
</reference>
<proteinExistence type="predicted"/>
<protein>
    <submittedName>
        <fullName evidence="1">Uncharacterized protein</fullName>
    </submittedName>
</protein>
<sequence>MWIKMLMFGIEGFDFFFLCSTQRSVPASPICDSIVSWRKVLDPRSASTVSFQPHPFF</sequence>